<accession>A0A176W810</accession>
<feature type="region of interest" description="Disordered" evidence="1">
    <location>
        <begin position="335"/>
        <end position="385"/>
    </location>
</feature>
<protein>
    <submittedName>
        <fullName evidence="2">Uncharacterized protein</fullName>
    </submittedName>
</protein>
<dbReference type="EMBL" id="LVLJ01001498">
    <property type="protein sequence ID" value="OAE29220.1"/>
    <property type="molecule type" value="Genomic_DNA"/>
</dbReference>
<sequence length="385" mass="43002">MNDCGQPDIANVVGSVAAVLHSTTAVVTEKHLWRFSLTGRKSILPLPSGWFRQTRRDMFFHGALPSQSLLVLYGACSEFAGHFFLSARQRTEALSTVSRSSLAARKPTGIGPVDCAELLITSQPSQLKAKVPWISSPFSAPASCFTECESAHFFPYFYQIRKIPHSGLSQAASYKMQWDQSARTNLSSATNLVLADPHIEQFLRSSLSYAYVPGLRAMEVPTRLARAQKPDLGQAAGCWPPFRNRNNSTMATMGEVHHNEAPTSELIQNSLCSLVGTSSRLTDPRATWKDRDNRAWREELRSRDGLHSNIRTAWHIGEIRHQIGHEAAQSTWTVNSAMGTGHPSRLVQSPLRKVRKQRRRTRRKKKKKEKVQEVGCKGLGLLHTH</sequence>
<comment type="caution">
    <text evidence="2">The sequence shown here is derived from an EMBL/GenBank/DDBJ whole genome shotgun (WGS) entry which is preliminary data.</text>
</comment>
<dbReference type="AlphaFoldDB" id="A0A176W810"/>
<feature type="compositionally biased region" description="Basic residues" evidence="1">
    <location>
        <begin position="352"/>
        <end position="369"/>
    </location>
</feature>
<evidence type="ECO:0000256" key="1">
    <source>
        <dbReference type="SAM" id="MobiDB-lite"/>
    </source>
</evidence>
<organism evidence="2 3">
    <name type="scientific">Marchantia polymorpha subsp. ruderalis</name>
    <dbReference type="NCBI Taxonomy" id="1480154"/>
    <lineage>
        <taxon>Eukaryota</taxon>
        <taxon>Viridiplantae</taxon>
        <taxon>Streptophyta</taxon>
        <taxon>Embryophyta</taxon>
        <taxon>Marchantiophyta</taxon>
        <taxon>Marchantiopsida</taxon>
        <taxon>Marchantiidae</taxon>
        <taxon>Marchantiales</taxon>
        <taxon>Marchantiaceae</taxon>
        <taxon>Marchantia</taxon>
    </lineage>
</organism>
<proteinExistence type="predicted"/>
<evidence type="ECO:0000313" key="2">
    <source>
        <dbReference type="EMBL" id="OAE29220.1"/>
    </source>
</evidence>
<gene>
    <name evidence="2" type="ORF">AXG93_969s1020</name>
</gene>
<dbReference type="Proteomes" id="UP000077202">
    <property type="component" value="Unassembled WGS sequence"/>
</dbReference>
<name>A0A176W810_MARPO</name>
<evidence type="ECO:0000313" key="3">
    <source>
        <dbReference type="Proteomes" id="UP000077202"/>
    </source>
</evidence>
<keyword evidence="3" id="KW-1185">Reference proteome</keyword>
<reference evidence="2" key="1">
    <citation type="submission" date="2016-03" db="EMBL/GenBank/DDBJ databases">
        <title>Mechanisms controlling the formation of the plant cell surface in tip-growing cells are functionally conserved among land plants.</title>
        <authorList>
            <person name="Honkanen S."/>
            <person name="Jones V.A."/>
            <person name="Morieri G."/>
            <person name="Champion C."/>
            <person name="Hetherington A.J."/>
            <person name="Kelly S."/>
            <person name="Saint-Marcoux D."/>
            <person name="Proust H."/>
            <person name="Prescott H."/>
            <person name="Dolan L."/>
        </authorList>
    </citation>
    <scope>NUCLEOTIDE SEQUENCE [LARGE SCALE GENOMIC DNA]</scope>
    <source>
        <tissue evidence="2">Whole gametophyte</tissue>
    </source>
</reference>